<gene>
    <name evidence="2" type="ORF">K7432_000803</name>
</gene>
<feature type="region of interest" description="Disordered" evidence="1">
    <location>
        <begin position="62"/>
        <end position="82"/>
    </location>
</feature>
<organism evidence="2 3">
    <name type="scientific">Basidiobolus ranarum</name>
    <dbReference type="NCBI Taxonomy" id="34480"/>
    <lineage>
        <taxon>Eukaryota</taxon>
        <taxon>Fungi</taxon>
        <taxon>Fungi incertae sedis</taxon>
        <taxon>Zoopagomycota</taxon>
        <taxon>Entomophthoromycotina</taxon>
        <taxon>Basidiobolomycetes</taxon>
        <taxon>Basidiobolales</taxon>
        <taxon>Basidiobolaceae</taxon>
        <taxon>Basidiobolus</taxon>
    </lineage>
</organism>
<evidence type="ECO:0000256" key="1">
    <source>
        <dbReference type="SAM" id="MobiDB-lite"/>
    </source>
</evidence>
<accession>A0ABR2WAK7</accession>
<comment type="caution">
    <text evidence="2">The sequence shown here is derived from an EMBL/GenBank/DDBJ whole genome shotgun (WGS) entry which is preliminary data.</text>
</comment>
<name>A0ABR2WAK7_9FUNG</name>
<evidence type="ECO:0000313" key="3">
    <source>
        <dbReference type="Proteomes" id="UP001479436"/>
    </source>
</evidence>
<proteinExistence type="predicted"/>
<reference evidence="2 3" key="1">
    <citation type="submission" date="2023-04" db="EMBL/GenBank/DDBJ databases">
        <title>Genome of Basidiobolus ranarum AG-B5.</title>
        <authorList>
            <person name="Stajich J.E."/>
            <person name="Carter-House D."/>
            <person name="Gryganskyi A."/>
        </authorList>
    </citation>
    <scope>NUCLEOTIDE SEQUENCE [LARGE SCALE GENOMIC DNA]</scope>
    <source>
        <strain evidence="2 3">AG-B5</strain>
    </source>
</reference>
<dbReference type="EMBL" id="JASJQH010006891">
    <property type="protein sequence ID" value="KAK9728772.1"/>
    <property type="molecule type" value="Genomic_DNA"/>
</dbReference>
<protein>
    <submittedName>
        <fullName evidence="2">Uncharacterized protein</fullName>
    </submittedName>
</protein>
<evidence type="ECO:0000313" key="2">
    <source>
        <dbReference type="EMBL" id="KAK9728772.1"/>
    </source>
</evidence>
<dbReference type="Proteomes" id="UP001479436">
    <property type="component" value="Unassembled WGS sequence"/>
</dbReference>
<feature type="compositionally biased region" description="Polar residues" evidence="1">
    <location>
        <begin position="73"/>
        <end position="82"/>
    </location>
</feature>
<sequence>MDEDYKQCVKKSSFLKKLLRVARSPQVSRSKRHSQIPTEPELLLNIIPVPSVLTRSMSDSCVMSSAPLPSPSNPHTHQRSLTSVSGVRISFDDLLESDNSEYTIRMSLTPALIREHENRNILSH</sequence>
<keyword evidence="3" id="KW-1185">Reference proteome</keyword>